<dbReference type="PANTHER" id="PTHR10492">
    <property type="match status" value="1"/>
</dbReference>
<accession>A0A816WA42</accession>
<proteinExistence type="inferred from homology"/>
<dbReference type="PANTHER" id="PTHR10492:SF101">
    <property type="entry name" value="ATP-DEPENDENT DNA HELICASE"/>
    <property type="match status" value="1"/>
</dbReference>
<dbReference type="EC" id="5.6.2.3" evidence="1"/>
<dbReference type="GO" id="GO:0005524">
    <property type="term" value="F:ATP binding"/>
    <property type="evidence" value="ECO:0007669"/>
    <property type="project" value="UniProtKB-KW"/>
</dbReference>
<evidence type="ECO:0000256" key="2">
    <source>
        <dbReference type="SAM" id="Phobius"/>
    </source>
</evidence>
<dbReference type="InterPro" id="IPR027417">
    <property type="entry name" value="P-loop_NTPase"/>
</dbReference>
<dbReference type="InterPro" id="IPR010285">
    <property type="entry name" value="DNA_helicase_pif1-like_DEAD"/>
</dbReference>
<evidence type="ECO:0000256" key="1">
    <source>
        <dbReference type="RuleBase" id="RU363044"/>
    </source>
</evidence>
<dbReference type="Pfam" id="PF05970">
    <property type="entry name" value="PIF1"/>
    <property type="match status" value="1"/>
</dbReference>
<sequence>MVHVGRLIEILHVCKMGSVANFFLENMLRRQLWMNKGILFIGDEKMGALLRRKEFHVIIGLWFPTTRSYCFMYNAHINVEWCNQSRSIKYLFKYINKGQDRVTGTVTQKCNVEATLAGTSTNTADVVGDTRATEADRTAADGGNQLLTKFKNYFDARYILFMFYVTSILFYIKFSLIEVNSICLFINRYLSACESEITYVEMPTRFVYDAKQKVWNPRKKGFAIGRLTPVSPGSGPRYFLRVLLNKVKGPRCYNDIKTVKGIILPSYEDACYELGLLDDDKEYIEGLKECSFWASSGYVRHLFAKMLLSGSLSMPKLVWESCTDILSEDVLYIERKKLLIEKILRSKNSSLAKWETMPKPVFIDHSVYDNNLLQEELNYAREELRGQHDEWITQLTDEQRSVYDAILGSVMSGKGGVFFVYGFGGTGKTFLWNILSAAIRSKGDVVLNVASSGIASLLLPGGRTAHSRFGIPISPDEFSTCNIEPGSNQAELVAKASMIIWDEAPMMSKHCFEALDRTLCDIMKTTDGRPFGGKVVVFGGDFRQILPVIPRGNRADIVMAALNSSYLWKHCKVLQLTKNMRLFSETDPREAEEIKKFSDWILDVGDGKINEPNSGETMIDIPKDLLVMKCTDPIEAIVSEVYGNTFKDSKDPLFFQERAILCPTNEDVDVINNYMLDRLAGEERTYLSSDSIDPADLKSKDDSVFSPEFLNSIKTSGLPNHALRLRI</sequence>
<name>A0A816WA42_BRANA</name>
<keyword evidence="1" id="KW-0347">Helicase</keyword>
<keyword evidence="2" id="KW-0812">Transmembrane</keyword>
<keyword evidence="1" id="KW-0234">DNA repair</keyword>
<keyword evidence="1" id="KW-0227">DNA damage</keyword>
<dbReference type="Gene3D" id="3.40.50.300">
    <property type="entry name" value="P-loop containing nucleotide triphosphate hydrolases"/>
    <property type="match status" value="1"/>
</dbReference>
<dbReference type="GO" id="GO:0006281">
    <property type="term" value="P:DNA repair"/>
    <property type="evidence" value="ECO:0007669"/>
    <property type="project" value="UniProtKB-KW"/>
</dbReference>
<feature type="transmembrane region" description="Helical" evidence="2">
    <location>
        <begin position="158"/>
        <end position="177"/>
    </location>
</feature>
<keyword evidence="2" id="KW-0472">Membrane</keyword>
<comment type="similarity">
    <text evidence="1">Belongs to the helicase family.</text>
</comment>
<keyword evidence="1" id="KW-0233">DNA recombination</keyword>
<comment type="cofactor">
    <cofactor evidence="1">
        <name>Mg(2+)</name>
        <dbReference type="ChEBI" id="CHEBI:18420"/>
    </cofactor>
</comment>
<evidence type="ECO:0000259" key="3">
    <source>
        <dbReference type="Pfam" id="PF05970"/>
    </source>
</evidence>
<dbReference type="GO" id="GO:0016787">
    <property type="term" value="F:hydrolase activity"/>
    <property type="evidence" value="ECO:0007669"/>
    <property type="project" value="UniProtKB-KW"/>
</dbReference>
<reference evidence="4" key="1">
    <citation type="submission" date="2021-01" db="EMBL/GenBank/DDBJ databases">
        <authorList>
            <consortium name="Genoscope - CEA"/>
            <person name="William W."/>
        </authorList>
    </citation>
    <scope>NUCLEOTIDE SEQUENCE</scope>
</reference>
<feature type="non-terminal residue" evidence="4">
    <location>
        <position position="1"/>
    </location>
</feature>
<dbReference type="GO" id="GO:0000723">
    <property type="term" value="P:telomere maintenance"/>
    <property type="evidence" value="ECO:0007669"/>
    <property type="project" value="InterPro"/>
</dbReference>
<protein>
    <recommendedName>
        <fullName evidence="1">ATP-dependent DNA helicase</fullName>
        <ecNumber evidence="1">5.6.2.3</ecNumber>
    </recommendedName>
</protein>
<dbReference type="SUPFAM" id="SSF52540">
    <property type="entry name" value="P-loop containing nucleoside triphosphate hydrolases"/>
    <property type="match status" value="1"/>
</dbReference>
<organism evidence="4">
    <name type="scientific">Brassica napus</name>
    <name type="common">Rape</name>
    <dbReference type="NCBI Taxonomy" id="3708"/>
    <lineage>
        <taxon>Eukaryota</taxon>
        <taxon>Viridiplantae</taxon>
        <taxon>Streptophyta</taxon>
        <taxon>Embryophyta</taxon>
        <taxon>Tracheophyta</taxon>
        <taxon>Spermatophyta</taxon>
        <taxon>Magnoliopsida</taxon>
        <taxon>eudicotyledons</taxon>
        <taxon>Gunneridae</taxon>
        <taxon>Pentapetalae</taxon>
        <taxon>rosids</taxon>
        <taxon>malvids</taxon>
        <taxon>Brassicales</taxon>
        <taxon>Brassicaceae</taxon>
        <taxon>Brassiceae</taxon>
        <taxon>Brassica</taxon>
    </lineage>
</organism>
<dbReference type="EMBL" id="HG994357">
    <property type="protein sequence ID" value="CAF2133672.1"/>
    <property type="molecule type" value="Genomic_DNA"/>
</dbReference>
<keyword evidence="2" id="KW-1133">Transmembrane helix</keyword>
<keyword evidence="1" id="KW-0378">Hydrolase</keyword>
<keyword evidence="1" id="KW-0067">ATP-binding</keyword>
<dbReference type="Proteomes" id="UP001295469">
    <property type="component" value="Chromosome A03"/>
</dbReference>
<dbReference type="GO" id="GO:0043139">
    <property type="term" value="F:5'-3' DNA helicase activity"/>
    <property type="evidence" value="ECO:0007669"/>
    <property type="project" value="UniProtKB-EC"/>
</dbReference>
<comment type="catalytic activity">
    <reaction evidence="1">
        <text>ATP + H2O = ADP + phosphate + H(+)</text>
        <dbReference type="Rhea" id="RHEA:13065"/>
        <dbReference type="ChEBI" id="CHEBI:15377"/>
        <dbReference type="ChEBI" id="CHEBI:15378"/>
        <dbReference type="ChEBI" id="CHEBI:30616"/>
        <dbReference type="ChEBI" id="CHEBI:43474"/>
        <dbReference type="ChEBI" id="CHEBI:456216"/>
        <dbReference type="EC" id="5.6.2.3"/>
    </reaction>
</comment>
<keyword evidence="1" id="KW-0547">Nucleotide-binding</keyword>
<feature type="domain" description="DNA helicase Pif1-like DEAD-box helicase" evidence="3">
    <location>
        <begin position="394"/>
        <end position="614"/>
    </location>
</feature>
<dbReference type="GO" id="GO:0006310">
    <property type="term" value="P:DNA recombination"/>
    <property type="evidence" value="ECO:0007669"/>
    <property type="project" value="UniProtKB-KW"/>
</dbReference>
<dbReference type="AlphaFoldDB" id="A0A816WA42"/>
<gene>
    <name evidence="4" type="ORF">DARMORV10_A03P66090.1</name>
</gene>
<evidence type="ECO:0000313" key="4">
    <source>
        <dbReference type="EMBL" id="CAF2133672.1"/>
    </source>
</evidence>